<dbReference type="AlphaFoldDB" id="A0A0K2V249"/>
<protein>
    <submittedName>
        <fullName evidence="1">Uncharacterized protein</fullName>
    </submittedName>
</protein>
<proteinExistence type="predicted"/>
<sequence length="29" mass="3503">MLSNPCLALVFLLLRKQFLEELRRIFILI</sequence>
<reference evidence="1" key="1">
    <citation type="submission" date="2014-05" db="EMBL/GenBank/DDBJ databases">
        <authorList>
            <person name="Chronopoulou M."/>
        </authorList>
    </citation>
    <scope>NUCLEOTIDE SEQUENCE</scope>
    <source>
        <tissue evidence="1">Whole organism</tissue>
    </source>
</reference>
<organism evidence="1">
    <name type="scientific">Lepeophtheirus salmonis</name>
    <name type="common">Salmon louse</name>
    <name type="synonym">Caligus salmonis</name>
    <dbReference type="NCBI Taxonomy" id="72036"/>
    <lineage>
        <taxon>Eukaryota</taxon>
        <taxon>Metazoa</taxon>
        <taxon>Ecdysozoa</taxon>
        <taxon>Arthropoda</taxon>
        <taxon>Crustacea</taxon>
        <taxon>Multicrustacea</taxon>
        <taxon>Hexanauplia</taxon>
        <taxon>Copepoda</taxon>
        <taxon>Siphonostomatoida</taxon>
        <taxon>Caligidae</taxon>
        <taxon>Lepeophtheirus</taxon>
    </lineage>
</organism>
<name>A0A0K2V249_LEPSM</name>
<dbReference type="EMBL" id="HACA01026881">
    <property type="protein sequence ID" value="CDW44242.1"/>
    <property type="molecule type" value="Transcribed_RNA"/>
</dbReference>
<accession>A0A0K2V249</accession>
<evidence type="ECO:0000313" key="1">
    <source>
        <dbReference type="EMBL" id="CDW44242.1"/>
    </source>
</evidence>